<dbReference type="InterPro" id="IPR050656">
    <property type="entry name" value="PINX1"/>
</dbReference>
<accession>A0AAN7BBX9</accession>
<dbReference type="PANTHER" id="PTHR23149">
    <property type="entry name" value="G PATCH DOMAIN CONTAINING PROTEIN"/>
    <property type="match status" value="1"/>
</dbReference>
<keyword evidence="2" id="KW-1133">Transmembrane helix</keyword>
<dbReference type="EMBL" id="MU858054">
    <property type="protein sequence ID" value="KAK4218303.1"/>
    <property type="molecule type" value="Genomic_DNA"/>
</dbReference>
<evidence type="ECO:0000256" key="2">
    <source>
        <dbReference type="SAM" id="Phobius"/>
    </source>
</evidence>
<evidence type="ECO:0000256" key="1">
    <source>
        <dbReference type="SAM" id="MobiDB-lite"/>
    </source>
</evidence>
<keyword evidence="2" id="KW-0472">Membrane</keyword>
<dbReference type="AlphaFoldDB" id="A0AAN7BBX9"/>
<protein>
    <submittedName>
        <fullName evidence="3">Uncharacterized protein</fullName>
    </submittedName>
</protein>
<feature type="transmembrane region" description="Helical" evidence="2">
    <location>
        <begin position="524"/>
        <end position="549"/>
    </location>
</feature>
<dbReference type="PANTHER" id="PTHR23149:SF33">
    <property type="entry name" value="PROTEIN TMA23"/>
    <property type="match status" value="1"/>
</dbReference>
<name>A0AAN7BBX9_9PEZI</name>
<feature type="transmembrane region" description="Helical" evidence="2">
    <location>
        <begin position="569"/>
        <end position="590"/>
    </location>
</feature>
<gene>
    <name evidence="3" type="ORF">QBC37DRAFT_334152</name>
</gene>
<keyword evidence="2" id="KW-0812">Transmembrane</keyword>
<feature type="region of interest" description="Disordered" evidence="1">
    <location>
        <begin position="367"/>
        <end position="390"/>
    </location>
</feature>
<reference evidence="3" key="1">
    <citation type="journal article" date="2023" name="Mol. Phylogenet. Evol.">
        <title>Genome-scale phylogeny and comparative genomics of the fungal order Sordariales.</title>
        <authorList>
            <person name="Hensen N."/>
            <person name="Bonometti L."/>
            <person name="Westerberg I."/>
            <person name="Brannstrom I.O."/>
            <person name="Guillou S."/>
            <person name="Cros-Aarteil S."/>
            <person name="Calhoun S."/>
            <person name="Haridas S."/>
            <person name="Kuo A."/>
            <person name="Mondo S."/>
            <person name="Pangilinan J."/>
            <person name="Riley R."/>
            <person name="LaButti K."/>
            <person name="Andreopoulos B."/>
            <person name="Lipzen A."/>
            <person name="Chen C."/>
            <person name="Yan M."/>
            <person name="Daum C."/>
            <person name="Ng V."/>
            <person name="Clum A."/>
            <person name="Steindorff A."/>
            <person name="Ohm R.A."/>
            <person name="Martin F."/>
            <person name="Silar P."/>
            <person name="Natvig D.O."/>
            <person name="Lalanne C."/>
            <person name="Gautier V."/>
            <person name="Ament-Velasquez S.L."/>
            <person name="Kruys A."/>
            <person name="Hutchinson M.I."/>
            <person name="Powell A.J."/>
            <person name="Barry K."/>
            <person name="Miller A.N."/>
            <person name="Grigoriev I.V."/>
            <person name="Debuchy R."/>
            <person name="Gladieux P."/>
            <person name="Hiltunen Thoren M."/>
            <person name="Johannesson H."/>
        </authorList>
    </citation>
    <scope>NUCLEOTIDE SEQUENCE</scope>
    <source>
        <strain evidence="3">PSN293</strain>
    </source>
</reference>
<feature type="compositionally biased region" description="Basic and acidic residues" evidence="1">
    <location>
        <begin position="378"/>
        <end position="390"/>
    </location>
</feature>
<feature type="compositionally biased region" description="Basic and acidic residues" evidence="1">
    <location>
        <begin position="780"/>
        <end position="806"/>
    </location>
</feature>
<dbReference type="Proteomes" id="UP001301769">
    <property type="component" value="Unassembled WGS sequence"/>
</dbReference>
<proteinExistence type="predicted"/>
<feature type="compositionally biased region" description="Low complexity" evidence="1">
    <location>
        <begin position="722"/>
        <end position="731"/>
    </location>
</feature>
<evidence type="ECO:0000313" key="4">
    <source>
        <dbReference type="Proteomes" id="UP001301769"/>
    </source>
</evidence>
<organism evidence="3 4">
    <name type="scientific">Rhypophila decipiens</name>
    <dbReference type="NCBI Taxonomy" id="261697"/>
    <lineage>
        <taxon>Eukaryota</taxon>
        <taxon>Fungi</taxon>
        <taxon>Dikarya</taxon>
        <taxon>Ascomycota</taxon>
        <taxon>Pezizomycotina</taxon>
        <taxon>Sordariomycetes</taxon>
        <taxon>Sordariomycetidae</taxon>
        <taxon>Sordariales</taxon>
        <taxon>Naviculisporaceae</taxon>
        <taxon>Rhypophila</taxon>
    </lineage>
</organism>
<keyword evidence="4" id="KW-1185">Reference proteome</keyword>
<feature type="region of interest" description="Disordered" evidence="1">
    <location>
        <begin position="722"/>
        <end position="832"/>
    </location>
</feature>
<feature type="compositionally biased region" description="Basic residues" evidence="1">
    <location>
        <begin position="768"/>
        <end position="779"/>
    </location>
</feature>
<evidence type="ECO:0000313" key="3">
    <source>
        <dbReference type="EMBL" id="KAK4218303.1"/>
    </source>
</evidence>
<reference evidence="3" key="2">
    <citation type="submission" date="2023-05" db="EMBL/GenBank/DDBJ databases">
        <authorList>
            <consortium name="Lawrence Berkeley National Laboratory"/>
            <person name="Steindorff A."/>
            <person name="Hensen N."/>
            <person name="Bonometti L."/>
            <person name="Westerberg I."/>
            <person name="Brannstrom I.O."/>
            <person name="Guillou S."/>
            <person name="Cros-Aarteil S."/>
            <person name="Calhoun S."/>
            <person name="Haridas S."/>
            <person name="Kuo A."/>
            <person name="Mondo S."/>
            <person name="Pangilinan J."/>
            <person name="Riley R."/>
            <person name="Labutti K."/>
            <person name="Andreopoulos B."/>
            <person name="Lipzen A."/>
            <person name="Chen C."/>
            <person name="Yanf M."/>
            <person name="Daum C."/>
            <person name="Ng V."/>
            <person name="Clum A."/>
            <person name="Ohm R."/>
            <person name="Martin F."/>
            <person name="Silar P."/>
            <person name="Natvig D."/>
            <person name="Lalanne C."/>
            <person name="Gautier V."/>
            <person name="Ament-Velasquez S.L."/>
            <person name="Kruys A."/>
            <person name="Hutchinson M.I."/>
            <person name="Powell A.J."/>
            <person name="Barry K."/>
            <person name="Miller A.N."/>
            <person name="Grigoriev I.V."/>
            <person name="Debuchy R."/>
            <person name="Gladieux P."/>
            <person name="Thoren M.H."/>
            <person name="Johannesson H."/>
        </authorList>
    </citation>
    <scope>NUCLEOTIDE SEQUENCE</scope>
    <source>
        <strain evidence="3">PSN293</strain>
    </source>
</reference>
<comment type="caution">
    <text evidence="3">The sequence shown here is derived from an EMBL/GenBank/DDBJ whole genome shotgun (WGS) entry which is preliminary data.</text>
</comment>
<feature type="compositionally biased region" description="Basic residues" evidence="1">
    <location>
        <begin position="807"/>
        <end position="822"/>
    </location>
</feature>
<sequence length="832" mass="94150">MAAQDMPPQEEMVGEPPKRKHVRVPDEEAREIWKTIEEPWLPPGGDYEVVEPDPAREIVTEVLGIEESLVRPIRPATTTAGTKTSLVSRLLPAAAGRRKKRSLEELKLADGTSWWRPVRPTSRTVWPASEISMEWYTQNYNALYLRTKDFVREYFGIRNIVLTESSPWLGMPKSLRKYVALIARQDNAPGRGWDYMLSDTQMRQFVVTGVIARVFDKFIWQDLLFGATEAQRDVLEKQDKLTAQLDGYPRTVIRADNIRALMGGDLETPLFWDKVDELTMQLITLLLPVIRLMDASFEESRAQSLRVIYQELYYLVFQAALLSLGIRWSHDIFRFSWPLPGLPFEKEQENIDANVFEMSNTRARAAAKSYEVDSPAKQAEKPKRSRDKKDTRLFGRLTKTAVRLKDGIQSKVVSIAMAGQDAASVQARRDMILPPDQLNLHQRIAKVYAVTWPALFRHEIVGERPTHPVTGYLDTEGERITVIMKSPVVYYSGLDGPQGDYHERIPSLEEHVLFKRRERFWKTLWRWAVVATLVTIGWVTLTLAAGFFFPSLGALIHNINYFVGGTIKMVVRQAALWVLTVLNNLARFVVGGWKVLRFCSYADSMDASALLKSQGWRGKGFSLHPSNNNIGLSKPILIARNTDGRGVGQKPHVTSDTWWLDAFDQKLKGLDTSKKGTVTQSVSKGKLDVIVTTGKNGKYTGASGLYASFVSGGMLQGTLQFTSESQTSSTTDATPISSSSEEDDSVSGKMLSKKARKESRKGETKLERKMRREARRLKKATKEAKKAAKTEAKRALKRSETKEERRARRIERRARKEAKRSKRAQEAGQPKG</sequence>
<feature type="region of interest" description="Disordered" evidence="1">
    <location>
        <begin position="1"/>
        <end position="26"/>
    </location>
</feature>